<comment type="caution">
    <text evidence="1">The sequence shown here is derived from an EMBL/GenBank/DDBJ whole genome shotgun (WGS) entry which is preliminary data.</text>
</comment>
<dbReference type="PANTHER" id="PTHR36529">
    <property type="entry name" value="SLL1095 PROTEIN"/>
    <property type="match status" value="1"/>
</dbReference>
<dbReference type="Pfam" id="PF09837">
    <property type="entry name" value="DUF2064"/>
    <property type="match status" value="1"/>
</dbReference>
<dbReference type="Proteomes" id="UP001597049">
    <property type="component" value="Unassembled WGS sequence"/>
</dbReference>
<dbReference type="InterPro" id="IPR018641">
    <property type="entry name" value="Trfase_1_rSAM/seldom-assoc"/>
</dbReference>
<evidence type="ECO:0000313" key="1">
    <source>
        <dbReference type="EMBL" id="MFD0932037.1"/>
    </source>
</evidence>
<sequence length="230" mass="26361">MREKTGILIFSRSTDIECSVKKFDGNQSFFESQKERLENLCSKTGLDTIWYNEHLQVGGNFGERFCNSISSVFSKGYNSLIIIGNDSPQLKYYHLQSSIDSLQSGRVSLGKSFDGGFYLLAIKKQHFNYPEFLNLSWNTSKVSSEIIQLLQTKAKVSFISTLKDVDNQLDFSSLLNFSKQLYTDVILILKRIQKFFDFNFQNPSLFNEKIIFGSFQNKAPPILSRVCRTS</sequence>
<reference evidence="2" key="1">
    <citation type="journal article" date="2019" name="Int. J. Syst. Evol. Microbiol.">
        <title>The Global Catalogue of Microorganisms (GCM) 10K type strain sequencing project: providing services to taxonomists for standard genome sequencing and annotation.</title>
        <authorList>
            <consortium name="The Broad Institute Genomics Platform"/>
            <consortium name="The Broad Institute Genome Sequencing Center for Infectious Disease"/>
            <person name="Wu L."/>
            <person name="Ma J."/>
        </authorList>
    </citation>
    <scope>NUCLEOTIDE SEQUENCE [LARGE SCALE GENOMIC DNA]</scope>
    <source>
        <strain evidence="2">CCUG 56752</strain>
    </source>
</reference>
<dbReference type="RefSeq" id="WP_379657359.1">
    <property type="nucleotide sequence ID" value="NZ_JBHTIV010000005.1"/>
</dbReference>
<proteinExistence type="predicted"/>
<gene>
    <name evidence="1" type="ORF">ACFQ0R_05420</name>
</gene>
<organism evidence="1 2">
    <name type="scientific">Psychroflexus salinarum</name>
    <dbReference type="NCBI Taxonomy" id="546024"/>
    <lineage>
        <taxon>Bacteria</taxon>
        <taxon>Pseudomonadati</taxon>
        <taxon>Bacteroidota</taxon>
        <taxon>Flavobacteriia</taxon>
        <taxon>Flavobacteriales</taxon>
        <taxon>Flavobacteriaceae</taxon>
        <taxon>Psychroflexus</taxon>
    </lineage>
</organism>
<evidence type="ECO:0000313" key="2">
    <source>
        <dbReference type="Proteomes" id="UP001597049"/>
    </source>
</evidence>
<keyword evidence="2" id="KW-1185">Reference proteome</keyword>
<dbReference type="EMBL" id="JBHTIV010000005">
    <property type="protein sequence ID" value="MFD0932037.1"/>
    <property type="molecule type" value="Genomic_DNA"/>
</dbReference>
<dbReference type="PANTHER" id="PTHR36529:SF1">
    <property type="entry name" value="GLYCOSYLTRANSFERASE"/>
    <property type="match status" value="1"/>
</dbReference>
<accession>A0ABW3GUB4</accession>
<protein>
    <submittedName>
        <fullName evidence="1">DUF2064 domain-containing protein</fullName>
    </submittedName>
</protein>
<dbReference type="Gene3D" id="3.90.550.10">
    <property type="entry name" value="Spore Coat Polysaccharide Biosynthesis Protein SpsA, Chain A"/>
    <property type="match status" value="1"/>
</dbReference>
<dbReference type="SUPFAM" id="SSF53448">
    <property type="entry name" value="Nucleotide-diphospho-sugar transferases"/>
    <property type="match status" value="1"/>
</dbReference>
<name>A0ABW3GUB4_9FLAO</name>
<dbReference type="InterPro" id="IPR029044">
    <property type="entry name" value="Nucleotide-diphossugar_trans"/>
</dbReference>